<dbReference type="EMBL" id="LT906468">
    <property type="protein sequence ID" value="SNV48989.1"/>
    <property type="molecule type" value="Genomic_DNA"/>
</dbReference>
<protein>
    <submittedName>
        <fullName evidence="1">Uncharacterized protein</fullName>
    </submittedName>
</protein>
<name>A0AAJ4XAU8_9SPHI</name>
<reference evidence="1 2" key="1">
    <citation type="submission" date="2017-06" db="EMBL/GenBank/DDBJ databases">
        <authorList>
            <consortium name="Pathogen Informatics"/>
        </authorList>
    </citation>
    <scope>NUCLEOTIDE SEQUENCE [LARGE SCALE GENOMIC DNA]</scope>
    <source>
        <strain evidence="1 2">NCTC12149</strain>
    </source>
</reference>
<evidence type="ECO:0000313" key="1">
    <source>
        <dbReference type="EMBL" id="SNV48989.1"/>
    </source>
</evidence>
<gene>
    <name evidence="1" type="ORF">SAMEA4412673_01660</name>
</gene>
<dbReference type="KEGG" id="smiz:4412673_01660"/>
<organism evidence="1 2">
    <name type="scientific">Sphingobacterium mizutaii</name>
    <dbReference type="NCBI Taxonomy" id="1010"/>
    <lineage>
        <taxon>Bacteria</taxon>
        <taxon>Pseudomonadati</taxon>
        <taxon>Bacteroidota</taxon>
        <taxon>Sphingobacteriia</taxon>
        <taxon>Sphingobacteriales</taxon>
        <taxon>Sphingobacteriaceae</taxon>
        <taxon>Sphingobacterium</taxon>
    </lineage>
</organism>
<accession>A0AAJ4XAU8</accession>
<proteinExistence type="predicted"/>
<evidence type="ECO:0000313" key="2">
    <source>
        <dbReference type="Proteomes" id="UP000215355"/>
    </source>
</evidence>
<dbReference type="Proteomes" id="UP000215355">
    <property type="component" value="Chromosome 1"/>
</dbReference>
<dbReference type="AlphaFoldDB" id="A0AAJ4XAU8"/>
<sequence length="46" mass="5464">MVVTPLYHNLLSLNGYGNKRHSNSFSNLEKLFRKDFPTFANFIIYR</sequence>